<reference evidence="3" key="1">
    <citation type="journal article" date="2005" name="Nature">
        <title>The map-based sequence of the rice genome.</title>
        <authorList>
            <consortium name="International rice genome sequencing project (IRGSP)"/>
            <person name="Matsumoto T."/>
            <person name="Wu J."/>
            <person name="Kanamori H."/>
            <person name="Katayose Y."/>
            <person name="Fujisawa M."/>
            <person name="Namiki N."/>
            <person name="Mizuno H."/>
            <person name="Yamamoto K."/>
            <person name="Antonio B.A."/>
            <person name="Baba T."/>
            <person name="Sakata K."/>
            <person name="Nagamura Y."/>
            <person name="Aoki H."/>
            <person name="Arikawa K."/>
            <person name="Arita K."/>
            <person name="Bito T."/>
            <person name="Chiden Y."/>
            <person name="Fujitsuka N."/>
            <person name="Fukunaka R."/>
            <person name="Hamada M."/>
            <person name="Harada C."/>
            <person name="Hayashi A."/>
            <person name="Hijishita S."/>
            <person name="Honda M."/>
            <person name="Hosokawa S."/>
            <person name="Ichikawa Y."/>
            <person name="Idonuma A."/>
            <person name="Iijima M."/>
            <person name="Ikeda M."/>
            <person name="Ikeno M."/>
            <person name="Ito K."/>
            <person name="Ito S."/>
            <person name="Ito T."/>
            <person name="Ito Y."/>
            <person name="Ito Y."/>
            <person name="Iwabuchi A."/>
            <person name="Kamiya K."/>
            <person name="Karasawa W."/>
            <person name="Kurita K."/>
            <person name="Katagiri S."/>
            <person name="Kikuta A."/>
            <person name="Kobayashi H."/>
            <person name="Kobayashi N."/>
            <person name="Machita K."/>
            <person name="Maehara T."/>
            <person name="Masukawa M."/>
            <person name="Mizubayashi T."/>
            <person name="Mukai Y."/>
            <person name="Nagasaki H."/>
            <person name="Nagata Y."/>
            <person name="Naito S."/>
            <person name="Nakashima M."/>
            <person name="Nakama Y."/>
            <person name="Nakamichi Y."/>
            <person name="Nakamura M."/>
            <person name="Meguro A."/>
            <person name="Negishi M."/>
            <person name="Ohta I."/>
            <person name="Ohta T."/>
            <person name="Okamoto M."/>
            <person name="Ono N."/>
            <person name="Saji S."/>
            <person name="Sakaguchi M."/>
            <person name="Sakai K."/>
            <person name="Shibata M."/>
            <person name="Shimokawa T."/>
            <person name="Song J."/>
            <person name="Takazaki Y."/>
            <person name="Terasawa K."/>
            <person name="Tsugane M."/>
            <person name="Tsuji K."/>
            <person name="Ueda S."/>
            <person name="Waki K."/>
            <person name="Yamagata H."/>
            <person name="Yamamoto M."/>
            <person name="Yamamoto S."/>
            <person name="Yamane H."/>
            <person name="Yoshiki S."/>
            <person name="Yoshihara R."/>
            <person name="Yukawa K."/>
            <person name="Zhong H."/>
            <person name="Yano M."/>
            <person name="Yuan Q."/>
            <person name="Ouyang S."/>
            <person name="Liu J."/>
            <person name="Jones K.M."/>
            <person name="Gansberger K."/>
            <person name="Moffat K."/>
            <person name="Hill J."/>
            <person name="Bera J."/>
            <person name="Fadrosh D."/>
            <person name="Jin S."/>
            <person name="Johri S."/>
            <person name="Kim M."/>
            <person name="Overton L."/>
            <person name="Reardon M."/>
            <person name="Tsitrin T."/>
            <person name="Vuong H."/>
            <person name="Weaver B."/>
            <person name="Ciecko A."/>
            <person name="Tallon L."/>
            <person name="Jackson J."/>
            <person name="Pai G."/>
            <person name="Aken S.V."/>
            <person name="Utterback T."/>
            <person name="Reidmuller S."/>
            <person name="Feldblyum T."/>
            <person name="Hsiao J."/>
            <person name="Zismann V."/>
            <person name="Iobst S."/>
            <person name="de Vazeille A.R."/>
            <person name="Buell C.R."/>
            <person name="Ying K."/>
            <person name="Li Y."/>
            <person name="Lu T."/>
            <person name="Huang Y."/>
            <person name="Zhao Q."/>
            <person name="Feng Q."/>
            <person name="Zhang L."/>
            <person name="Zhu J."/>
            <person name="Weng Q."/>
            <person name="Mu J."/>
            <person name="Lu Y."/>
            <person name="Fan D."/>
            <person name="Liu Y."/>
            <person name="Guan J."/>
            <person name="Zhang Y."/>
            <person name="Yu S."/>
            <person name="Liu X."/>
            <person name="Zhang Y."/>
            <person name="Hong G."/>
            <person name="Han B."/>
            <person name="Choisne N."/>
            <person name="Demange N."/>
            <person name="Orjeda G."/>
            <person name="Samain S."/>
            <person name="Cattolico L."/>
            <person name="Pelletier E."/>
            <person name="Couloux A."/>
            <person name="Segurens B."/>
            <person name="Wincker P."/>
            <person name="D'Hont A."/>
            <person name="Scarpelli C."/>
            <person name="Weissenbach J."/>
            <person name="Salanoubat M."/>
            <person name="Quetier F."/>
            <person name="Yu Y."/>
            <person name="Kim H.R."/>
            <person name="Rambo T."/>
            <person name="Currie J."/>
            <person name="Collura K."/>
            <person name="Luo M."/>
            <person name="Yang T."/>
            <person name="Ammiraju J.S.S."/>
            <person name="Engler F."/>
            <person name="Soderlund C."/>
            <person name="Wing R.A."/>
            <person name="Palmer L.E."/>
            <person name="de la Bastide M."/>
            <person name="Spiegel L."/>
            <person name="Nascimento L."/>
            <person name="Zutavern T."/>
            <person name="O'Shaughnessy A."/>
            <person name="Dike S."/>
            <person name="Dedhia N."/>
            <person name="Preston R."/>
            <person name="Balija V."/>
            <person name="McCombie W.R."/>
            <person name="Chow T."/>
            <person name="Chen H."/>
            <person name="Chung M."/>
            <person name="Chen C."/>
            <person name="Shaw J."/>
            <person name="Wu H."/>
            <person name="Hsiao K."/>
            <person name="Chao Y."/>
            <person name="Chu M."/>
            <person name="Cheng C."/>
            <person name="Hour A."/>
            <person name="Lee P."/>
            <person name="Lin S."/>
            <person name="Lin Y."/>
            <person name="Liou J."/>
            <person name="Liu S."/>
            <person name="Hsing Y."/>
            <person name="Raghuvanshi S."/>
            <person name="Mohanty A."/>
            <person name="Bharti A.K."/>
            <person name="Gaur A."/>
            <person name="Gupta V."/>
            <person name="Kumar D."/>
            <person name="Ravi V."/>
            <person name="Vij S."/>
            <person name="Kapur A."/>
            <person name="Khurana P."/>
            <person name="Khurana P."/>
            <person name="Khurana J.P."/>
            <person name="Tyagi A.K."/>
            <person name="Gaikwad K."/>
            <person name="Singh A."/>
            <person name="Dalal V."/>
            <person name="Srivastava S."/>
            <person name="Dixit A."/>
            <person name="Pal A.K."/>
            <person name="Ghazi I.A."/>
            <person name="Yadav M."/>
            <person name="Pandit A."/>
            <person name="Bhargava A."/>
            <person name="Sureshbabu K."/>
            <person name="Batra K."/>
            <person name="Sharma T.R."/>
            <person name="Mohapatra T."/>
            <person name="Singh N.K."/>
            <person name="Messing J."/>
            <person name="Nelson A.B."/>
            <person name="Fuks G."/>
            <person name="Kavchok S."/>
            <person name="Keizer G."/>
            <person name="Linton E."/>
            <person name="Llaca V."/>
            <person name="Song R."/>
            <person name="Tanyolac B."/>
            <person name="Young S."/>
            <person name="Ho-Il K."/>
            <person name="Hahn J.H."/>
            <person name="Sangsakoo G."/>
            <person name="Vanavichit A."/>
            <person name="de Mattos Luiz.A.T."/>
            <person name="Zimmer P.D."/>
            <person name="Malone G."/>
            <person name="Dellagostin O."/>
            <person name="de Oliveira A.C."/>
            <person name="Bevan M."/>
            <person name="Bancroft I."/>
            <person name="Minx P."/>
            <person name="Cordum H."/>
            <person name="Wilson R."/>
            <person name="Cheng Z."/>
            <person name="Jin W."/>
            <person name="Jiang J."/>
            <person name="Leong S.A."/>
            <person name="Iwama H."/>
            <person name="Gojobori T."/>
            <person name="Itoh T."/>
            <person name="Niimura Y."/>
            <person name="Fujii Y."/>
            <person name="Habara T."/>
            <person name="Sakai H."/>
            <person name="Sato Y."/>
            <person name="Wilson G."/>
            <person name="Kumar K."/>
            <person name="McCouch S."/>
            <person name="Juretic N."/>
            <person name="Hoen D."/>
            <person name="Wright S."/>
            <person name="Bruskiewich R."/>
            <person name="Bureau T."/>
            <person name="Miyao A."/>
            <person name="Hirochika H."/>
            <person name="Nishikawa T."/>
            <person name="Kadowaki K."/>
            <person name="Sugiura M."/>
            <person name="Burr B."/>
            <person name="Sasaki T."/>
        </authorList>
    </citation>
    <scope>NUCLEOTIDE SEQUENCE [LARGE SCALE GENOMIC DNA]</scope>
    <source>
        <strain evidence="3">cv. Nipponbare</strain>
    </source>
</reference>
<feature type="compositionally biased region" description="Low complexity" evidence="1">
    <location>
        <begin position="153"/>
        <end position="171"/>
    </location>
</feature>
<gene>
    <name evidence="2" type="primary">OJ1112_E07.24</name>
</gene>
<feature type="compositionally biased region" description="Basic residues" evidence="1">
    <location>
        <begin position="191"/>
        <end position="201"/>
    </location>
</feature>
<dbReference type="Proteomes" id="UP000000763">
    <property type="component" value="Chromosome 9"/>
</dbReference>
<feature type="region of interest" description="Disordered" evidence="1">
    <location>
        <begin position="1"/>
        <end position="78"/>
    </location>
</feature>
<name>Q69SG0_ORYSJ</name>
<proteinExistence type="predicted"/>
<feature type="compositionally biased region" description="Basic residues" evidence="1">
    <location>
        <begin position="48"/>
        <end position="57"/>
    </location>
</feature>
<evidence type="ECO:0000313" key="2">
    <source>
        <dbReference type="EMBL" id="BAD33336.1"/>
    </source>
</evidence>
<protein>
    <submittedName>
        <fullName evidence="2">Uncharacterized protein</fullName>
    </submittedName>
</protein>
<feature type="compositionally biased region" description="Basic and acidic residues" evidence="1">
    <location>
        <begin position="267"/>
        <end position="277"/>
    </location>
</feature>
<evidence type="ECO:0000256" key="1">
    <source>
        <dbReference type="SAM" id="MobiDB-lite"/>
    </source>
</evidence>
<evidence type="ECO:0000313" key="3">
    <source>
        <dbReference type="Proteomes" id="UP000000763"/>
    </source>
</evidence>
<dbReference type="EMBL" id="AP005092">
    <property type="protein sequence ID" value="BAD33336.1"/>
    <property type="molecule type" value="Genomic_DNA"/>
</dbReference>
<dbReference type="AlphaFoldDB" id="Q69SG0"/>
<sequence length="489" mass="53031">MMREREPRELVNLSAGGATVTGAHSPAPLVTPTRRPPHNRAHLPQSRLRPKQRGRPRQRGEASSLWMEEGSPSRHGAPTGMCTTRIGGFACGSAWRDCRMLSTFFPPGARRVTSGITPPLPDEIAPPPRGRLPHVIVHLDEMEDWTPGPPCSPSSGVSGLPSSDLSDLGGPIPTVRTFQWYLGCADGTQPPRRRAAARRGCRAPPQRREDPEDDEDDDGRRRHAEDIPPRRRSLRDVIIGRGQSVESRAAEGARHRSRTPHPSGRQRAHDEQGDHDPMLPLLAEIVPKSSREAENKTKRTGGEEPILGEDKVESAAELGQEKMGHLGPDAQQAPKMDLLAQSTQDDEAQASTGDQPTLVQQADCEEQHQATLQPPIILQALLELAPPDAAKTKGCGRKVVQMPSRRSGRKARFSSVPVSKCAEVRLMEEMGLLTPGEPVGDAAVEAYAKSFDTPLPSHVIAGLRVLTRLDGVHDIPVPGEEGTTTTAVV</sequence>
<feature type="region of interest" description="Disordered" evidence="1">
    <location>
        <begin position="186"/>
        <end position="310"/>
    </location>
</feature>
<accession>Q69SG0</accession>
<organism evidence="2 3">
    <name type="scientific">Oryza sativa subsp. japonica</name>
    <name type="common">Rice</name>
    <dbReference type="NCBI Taxonomy" id="39947"/>
    <lineage>
        <taxon>Eukaryota</taxon>
        <taxon>Viridiplantae</taxon>
        <taxon>Streptophyta</taxon>
        <taxon>Embryophyta</taxon>
        <taxon>Tracheophyta</taxon>
        <taxon>Spermatophyta</taxon>
        <taxon>Magnoliopsida</taxon>
        <taxon>Liliopsida</taxon>
        <taxon>Poales</taxon>
        <taxon>Poaceae</taxon>
        <taxon>BOP clade</taxon>
        <taxon>Oryzoideae</taxon>
        <taxon>Oryzeae</taxon>
        <taxon>Oryzinae</taxon>
        <taxon>Oryza</taxon>
        <taxon>Oryza sativa</taxon>
    </lineage>
</organism>
<feature type="compositionally biased region" description="Basic and acidic residues" evidence="1">
    <location>
        <begin position="218"/>
        <end position="229"/>
    </location>
</feature>
<feature type="compositionally biased region" description="Basic and acidic residues" evidence="1">
    <location>
        <begin position="289"/>
        <end position="310"/>
    </location>
</feature>
<reference evidence="3" key="2">
    <citation type="journal article" date="2008" name="Nucleic Acids Res.">
        <title>The rice annotation project database (RAP-DB): 2008 update.</title>
        <authorList>
            <consortium name="The rice annotation project (RAP)"/>
        </authorList>
    </citation>
    <scope>GENOME REANNOTATION</scope>
    <source>
        <strain evidence="3">cv. Nipponbare</strain>
    </source>
</reference>
<feature type="region of interest" description="Disordered" evidence="1">
    <location>
        <begin position="144"/>
        <end position="171"/>
    </location>
</feature>